<feature type="chain" id="PRO_5015202291" evidence="1">
    <location>
        <begin position="23"/>
        <end position="261"/>
    </location>
</feature>
<keyword evidence="1" id="KW-0732">Signal</keyword>
<reference evidence="3 4" key="1">
    <citation type="submission" date="2018-03" db="EMBL/GenBank/DDBJ databases">
        <title>Genomic Encyclopedia of Type Strains, Phase III (KMG-III): the genomes of soil and plant-associated and newly described type strains.</title>
        <authorList>
            <person name="Whitman W."/>
        </authorList>
    </citation>
    <scope>NUCLEOTIDE SEQUENCE [LARGE SCALE GENOMIC DNA]</scope>
    <source>
        <strain evidence="3 4">CGMCC 1.12700</strain>
    </source>
</reference>
<keyword evidence="4" id="KW-1185">Reference proteome</keyword>
<evidence type="ECO:0000313" key="3">
    <source>
        <dbReference type="EMBL" id="PSK88019.1"/>
    </source>
</evidence>
<dbReference type="EMBL" id="PYGD01000016">
    <property type="protein sequence ID" value="PSK88019.1"/>
    <property type="molecule type" value="Genomic_DNA"/>
</dbReference>
<feature type="domain" description="Secretion system C-terminal sorting" evidence="2">
    <location>
        <begin position="189"/>
        <end position="255"/>
    </location>
</feature>
<dbReference type="InterPro" id="IPR026444">
    <property type="entry name" value="Secre_tail"/>
</dbReference>
<dbReference type="NCBIfam" id="TIGR04183">
    <property type="entry name" value="Por_Secre_tail"/>
    <property type="match status" value="1"/>
</dbReference>
<evidence type="ECO:0000259" key="2">
    <source>
        <dbReference type="Pfam" id="PF18962"/>
    </source>
</evidence>
<comment type="caution">
    <text evidence="3">The sequence shown here is derived from an EMBL/GenBank/DDBJ whole genome shotgun (WGS) entry which is preliminary data.</text>
</comment>
<dbReference type="AlphaFoldDB" id="A0A2P8CST4"/>
<dbReference type="Pfam" id="PF18962">
    <property type="entry name" value="Por_Secre_tail"/>
    <property type="match status" value="1"/>
</dbReference>
<name>A0A2P8CST4_9BACT</name>
<feature type="signal peptide" evidence="1">
    <location>
        <begin position="1"/>
        <end position="22"/>
    </location>
</feature>
<evidence type="ECO:0000256" key="1">
    <source>
        <dbReference type="SAM" id="SignalP"/>
    </source>
</evidence>
<sequence length="261" mass="28620">MFKKLLLVLGLGLTIGSISASAQQFKFDKDTLIMCSDVGTAPHSDTFAVGDNWDNVEMHNYITNLTNDTFVYKWNVIVSQTSTPAGWDWFGFCDNYLCRAPRGTWLTAGETQTSSPLAPGTLAPQQNRDLKALICAPSNKPDGTAILRIRVYVENGQADTVTFIFKKPCNPTGITDLLSANDSRVTLSPNPASNTLRVYADKELNAGKIYVFNILGGRQMEVPVNRETSAVDISALSPGMYVVRIEGKNGQLITTRKFVKN</sequence>
<organism evidence="3 4">
    <name type="scientific">Taibaiella chishuiensis</name>
    <dbReference type="NCBI Taxonomy" id="1434707"/>
    <lineage>
        <taxon>Bacteria</taxon>
        <taxon>Pseudomonadati</taxon>
        <taxon>Bacteroidota</taxon>
        <taxon>Chitinophagia</taxon>
        <taxon>Chitinophagales</taxon>
        <taxon>Chitinophagaceae</taxon>
        <taxon>Taibaiella</taxon>
    </lineage>
</organism>
<dbReference type="Proteomes" id="UP000240572">
    <property type="component" value="Unassembled WGS sequence"/>
</dbReference>
<dbReference type="RefSeq" id="WP_106525390.1">
    <property type="nucleotide sequence ID" value="NZ_PYGD01000016.1"/>
</dbReference>
<dbReference type="OrthoDB" id="1155193at2"/>
<protein>
    <submittedName>
        <fullName evidence="3">Putative secreted protein (Por secretion system target)</fullName>
    </submittedName>
</protein>
<evidence type="ECO:0000313" key="4">
    <source>
        <dbReference type="Proteomes" id="UP000240572"/>
    </source>
</evidence>
<proteinExistence type="predicted"/>
<gene>
    <name evidence="3" type="ORF">B0I18_11650</name>
</gene>
<accession>A0A2P8CST4</accession>